<dbReference type="PANTHER" id="PTHR48081">
    <property type="entry name" value="AB HYDROLASE SUPERFAMILY PROTEIN C4A8.06C"/>
    <property type="match status" value="1"/>
</dbReference>
<dbReference type="AlphaFoldDB" id="A0A443VKM0"/>
<dbReference type="RefSeq" id="WP_128319934.1">
    <property type="nucleotide sequence ID" value="NZ_JAUBKS010000006.1"/>
</dbReference>
<dbReference type="Pfam" id="PF20434">
    <property type="entry name" value="BD-FAE"/>
    <property type="match status" value="1"/>
</dbReference>
<protein>
    <submittedName>
        <fullName evidence="3">Alpha/beta hydrolase</fullName>
    </submittedName>
</protein>
<gene>
    <name evidence="3" type="ORF">DN603_17245</name>
</gene>
<dbReference type="Proteomes" id="UP000288843">
    <property type="component" value="Unassembled WGS sequence"/>
</dbReference>
<accession>A0A443VKM0</accession>
<dbReference type="GO" id="GO:0016787">
    <property type="term" value="F:hydrolase activity"/>
    <property type="evidence" value="ECO:0007669"/>
    <property type="project" value="UniProtKB-KW"/>
</dbReference>
<keyword evidence="1 3" id="KW-0378">Hydrolase</keyword>
<organism evidence="3 4">
    <name type="scientific">Raoultella planticola</name>
    <name type="common">Klebsiella planticola</name>
    <dbReference type="NCBI Taxonomy" id="575"/>
    <lineage>
        <taxon>Bacteria</taxon>
        <taxon>Pseudomonadati</taxon>
        <taxon>Pseudomonadota</taxon>
        <taxon>Gammaproteobacteria</taxon>
        <taxon>Enterobacterales</taxon>
        <taxon>Enterobacteriaceae</taxon>
        <taxon>Klebsiella/Raoultella group</taxon>
        <taxon>Raoultella</taxon>
    </lineage>
</organism>
<dbReference type="SUPFAM" id="SSF53474">
    <property type="entry name" value="alpha/beta-Hydrolases"/>
    <property type="match status" value="1"/>
</dbReference>
<dbReference type="Gene3D" id="3.40.50.1820">
    <property type="entry name" value="alpha/beta hydrolase"/>
    <property type="match status" value="1"/>
</dbReference>
<dbReference type="InterPro" id="IPR049492">
    <property type="entry name" value="BD-FAE-like_dom"/>
</dbReference>
<evidence type="ECO:0000313" key="4">
    <source>
        <dbReference type="Proteomes" id="UP000288843"/>
    </source>
</evidence>
<name>A0A443VKM0_RAOPL</name>
<dbReference type="EMBL" id="QKOX01000017">
    <property type="protein sequence ID" value="RWT21471.1"/>
    <property type="molecule type" value="Genomic_DNA"/>
</dbReference>
<reference evidence="3 4" key="1">
    <citation type="submission" date="2018-06" db="EMBL/GenBank/DDBJ databases">
        <title>Carbapenemase-producing Enterobacteriaceae present in wastewater treatment plant effluent and nearby surface waters in the US.</title>
        <authorList>
            <person name="Mathys D.A."/>
            <person name="Mollenkopf D.F."/>
            <person name="Feicht S.M."/>
            <person name="Adams R.J."/>
            <person name="Albers A.L."/>
            <person name="Stuever D.M."/>
            <person name="Daniels J.B."/>
            <person name="Wittum T.E."/>
        </authorList>
    </citation>
    <scope>NUCLEOTIDE SEQUENCE [LARGE SCALE GENOMIC DNA]</scope>
    <source>
        <strain evidence="3 4">GEO_47_Down_B</strain>
    </source>
</reference>
<evidence type="ECO:0000256" key="1">
    <source>
        <dbReference type="ARBA" id="ARBA00022801"/>
    </source>
</evidence>
<evidence type="ECO:0000259" key="2">
    <source>
        <dbReference type="Pfam" id="PF20434"/>
    </source>
</evidence>
<dbReference type="InterPro" id="IPR050300">
    <property type="entry name" value="GDXG_lipolytic_enzyme"/>
</dbReference>
<comment type="caution">
    <text evidence="3">The sequence shown here is derived from an EMBL/GenBank/DDBJ whole genome shotgun (WGS) entry which is preliminary data.</text>
</comment>
<dbReference type="PANTHER" id="PTHR48081:SF33">
    <property type="entry name" value="KYNURENINE FORMAMIDASE"/>
    <property type="match status" value="1"/>
</dbReference>
<evidence type="ECO:0000313" key="3">
    <source>
        <dbReference type="EMBL" id="RWT21471.1"/>
    </source>
</evidence>
<sequence>MKLSVGSYDNSTTVDNEAEILADFQRRSQQAYQCGENMMTFSYGEHPREGIDWFISAARKMGTIIFIHGGYWQSCNKEDFAFITAGPLARGFDVMLLEYTLAPQATLTTIHRQIGAALDAIGRQPGLCSPVYLCGHSAGGHLAACWQAHPRVDAVLAISGIYELEPLLNTVVNRSLQLTPQEVNDLSPLRHLVTKIPPLTLFYGTAERAELIAQSENYAQRLRQRGRPVDAIALPGANHYTILDALFATDGALFSQLYHYENPLCET</sequence>
<dbReference type="InterPro" id="IPR029058">
    <property type="entry name" value="AB_hydrolase_fold"/>
</dbReference>
<feature type="domain" description="BD-FAE-like" evidence="2">
    <location>
        <begin position="59"/>
        <end position="217"/>
    </location>
</feature>
<proteinExistence type="predicted"/>